<dbReference type="PANTHER" id="PTHR33295:SF8">
    <property type="entry name" value="AAA+ ATPASE DOMAIN-CONTAINING PROTEIN"/>
    <property type="match status" value="1"/>
</dbReference>
<dbReference type="EMBL" id="JAAEJV010000041">
    <property type="protein sequence ID" value="MBF5059803.1"/>
    <property type="molecule type" value="Genomic_DNA"/>
</dbReference>
<name>A0ABS0B091_9BACT</name>
<feature type="domain" description="AAA+ ATPase" evidence="1">
    <location>
        <begin position="36"/>
        <end position="160"/>
    </location>
</feature>
<dbReference type="Proteomes" id="UP001194714">
    <property type="component" value="Unassembled WGS sequence"/>
</dbReference>
<dbReference type="InterPro" id="IPR027417">
    <property type="entry name" value="P-loop_NTPase"/>
</dbReference>
<dbReference type="InterPro" id="IPR025420">
    <property type="entry name" value="DUF4143"/>
</dbReference>
<dbReference type="Pfam" id="PF13173">
    <property type="entry name" value="AAA_14"/>
    <property type="match status" value="1"/>
</dbReference>
<protein>
    <recommendedName>
        <fullName evidence="1">AAA+ ATPase domain-containing protein</fullName>
    </recommendedName>
</protein>
<gene>
    <name evidence="2" type="ORF">NEPTK9_001322</name>
</gene>
<dbReference type="Pfam" id="PF13635">
    <property type="entry name" value="DUF4143"/>
    <property type="match status" value="1"/>
</dbReference>
<organism evidence="2 3">
    <name type="scientific">Candidatus Neptunichlamydia vexilliferae</name>
    <dbReference type="NCBI Taxonomy" id="1651774"/>
    <lineage>
        <taxon>Bacteria</taxon>
        <taxon>Pseudomonadati</taxon>
        <taxon>Chlamydiota</taxon>
        <taxon>Chlamydiia</taxon>
        <taxon>Parachlamydiales</taxon>
        <taxon>Simkaniaceae</taxon>
        <taxon>Candidatus Neptunichlamydia</taxon>
    </lineage>
</organism>
<keyword evidence="3" id="KW-1185">Reference proteome</keyword>
<reference evidence="2 3" key="1">
    <citation type="submission" date="2020-01" db="EMBL/GenBank/DDBJ databases">
        <title>Draft genome sequence of Cand. Neptunochlamydia vexilliferae K9.</title>
        <authorList>
            <person name="Schulz F."/>
            <person name="Koestlbacher S."/>
            <person name="Wascher F."/>
            <person name="Pizzetti I."/>
            <person name="Horn M."/>
        </authorList>
    </citation>
    <scope>NUCLEOTIDE SEQUENCE [LARGE SCALE GENOMIC DNA]</scope>
    <source>
        <strain evidence="2 3">K9</strain>
    </source>
</reference>
<dbReference type="Gene3D" id="3.40.50.300">
    <property type="entry name" value="P-loop containing nucleotide triphosphate hydrolases"/>
    <property type="match status" value="1"/>
</dbReference>
<dbReference type="RefSeq" id="WP_194848108.1">
    <property type="nucleotide sequence ID" value="NZ_JAAEJV010000041.1"/>
</dbReference>
<accession>A0ABS0B091</accession>
<evidence type="ECO:0000313" key="2">
    <source>
        <dbReference type="EMBL" id="MBF5059803.1"/>
    </source>
</evidence>
<dbReference type="PANTHER" id="PTHR33295">
    <property type="entry name" value="ATPASE"/>
    <property type="match status" value="1"/>
</dbReference>
<sequence>MFEEILIDQNPHWEKEKYPSGATRTCFSKLVEYLGTGQIVAIMGVRRAGKSTLLKQLIDDLIENQEIPSENILFFNLEHPYLSPYREDGETLQKIYEEYLKLMQPKGEVYVFLDEVQFFEQWPVFVKAHHETKKARFVITGSNAAMLSSDMVTLLSGRSLPLEVFPFSLRELASFSGIDFEKPFEVSKNRPKIAHLLDELLEYGGFPIVVLNSKNETAYDILRAHARMVLLQDVAPRLAARKPADLEQLYVYLVTHISKPFSYVGLSKLFGLTDKSIKEYIQALEDAHLIYEVDLFSYSLKKQIRNPKKVYAIDTGQANAMGFKFSANRGKLLENLIFLELKRLGLEVYYYTTKENYEIDFVVKRGSDIALLQVAWEIKDPQTKERELRALEVAKKELKCQKGMILSYEPLKDQGIGMTAHEFLSLSQKRQLECLFG</sequence>
<dbReference type="InterPro" id="IPR003593">
    <property type="entry name" value="AAA+_ATPase"/>
</dbReference>
<evidence type="ECO:0000259" key="1">
    <source>
        <dbReference type="SMART" id="SM00382"/>
    </source>
</evidence>
<dbReference type="InterPro" id="IPR041682">
    <property type="entry name" value="AAA_14"/>
</dbReference>
<proteinExistence type="predicted"/>
<dbReference type="SMART" id="SM00382">
    <property type="entry name" value="AAA"/>
    <property type="match status" value="1"/>
</dbReference>
<comment type="caution">
    <text evidence="2">The sequence shown here is derived from an EMBL/GenBank/DDBJ whole genome shotgun (WGS) entry which is preliminary data.</text>
</comment>
<evidence type="ECO:0000313" key="3">
    <source>
        <dbReference type="Proteomes" id="UP001194714"/>
    </source>
</evidence>
<dbReference type="SUPFAM" id="SSF52540">
    <property type="entry name" value="P-loop containing nucleoside triphosphate hydrolases"/>
    <property type="match status" value="1"/>
</dbReference>